<feature type="region of interest" description="Disordered" evidence="4">
    <location>
        <begin position="1"/>
        <end position="34"/>
    </location>
</feature>
<comment type="caution">
    <text evidence="6">The sequence shown here is derived from an EMBL/GenBank/DDBJ whole genome shotgun (WGS) entry which is preliminary data.</text>
</comment>
<comment type="similarity">
    <text evidence="1">Belongs to the 'phage' integrase family.</text>
</comment>
<proteinExistence type="inferred from homology"/>
<dbReference type="InterPro" id="IPR050090">
    <property type="entry name" value="Tyrosine_recombinase_XerCD"/>
</dbReference>
<dbReference type="CDD" id="cd00397">
    <property type="entry name" value="DNA_BRE_C"/>
    <property type="match status" value="1"/>
</dbReference>
<dbReference type="GO" id="GO:0015074">
    <property type="term" value="P:DNA integration"/>
    <property type="evidence" value="ECO:0007669"/>
    <property type="project" value="InterPro"/>
</dbReference>
<evidence type="ECO:0000256" key="4">
    <source>
        <dbReference type="SAM" id="MobiDB-lite"/>
    </source>
</evidence>
<dbReference type="SUPFAM" id="SSF56349">
    <property type="entry name" value="DNA breaking-rejoining enzymes"/>
    <property type="match status" value="1"/>
</dbReference>
<dbReference type="InterPro" id="IPR013762">
    <property type="entry name" value="Integrase-like_cat_sf"/>
</dbReference>
<dbReference type="GO" id="GO:0006310">
    <property type="term" value="P:DNA recombination"/>
    <property type="evidence" value="ECO:0007669"/>
    <property type="project" value="UniProtKB-KW"/>
</dbReference>
<dbReference type="PANTHER" id="PTHR30349:SF41">
    <property type="entry name" value="INTEGRASE_RECOMBINASE PROTEIN MJ0367-RELATED"/>
    <property type="match status" value="1"/>
</dbReference>
<dbReference type="InterPro" id="IPR002104">
    <property type="entry name" value="Integrase_catalytic"/>
</dbReference>
<gene>
    <name evidence="6" type="ORF">ADL12_44665</name>
</gene>
<evidence type="ECO:0000256" key="1">
    <source>
        <dbReference type="ARBA" id="ARBA00008857"/>
    </source>
</evidence>
<dbReference type="PANTHER" id="PTHR30349">
    <property type="entry name" value="PHAGE INTEGRASE-RELATED"/>
    <property type="match status" value="1"/>
</dbReference>
<dbReference type="InterPro" id="IPR011010">
    <property type="entry name" value="DNA_brk_join_enz"/>
</dbReference>
<evidence type="ECO:0000256" key="3">
    <source>
        <dbReference type="ARBA" id="ARBA00023172"/>
    </source>
</evidence>
<keyword evidence="7" id="KW-1185">Reference proteome</keyword>
<dbReference type="Proteomes" id="UP000053923">
    <property type="component" value="Unassembled WGS sequence"/>
</dbReference>
<dbReference type="Pfam" id="PF00589">
    <property type="entry name" value="Phage_integrase"/>
    <property type="match status" value="1"/>
</dbReference>
<sequence>MSAQARKSPLRASQGTSGSTTTLRAVPADPDASDVRHATAQDYATHLRASNNKHGRPYTEKTVTAYTKAVRALDQWMSREGMAEDFTSVDTATLNLFFRAYYESHNQGGTNTVQRNLRPFFTWMEEEHDVANPYRDKKLQRYAPPKAGKPQTLSAEFIADLLKVTGNGHPRVREFEKVRDHAIIRVLTEGVRAEELLTLRLDSLDLEQGLAQVVPLKDARASGEGRIIPLQPKTVVALTRYIRARESHKLSGGEWLWLGTRNRSKLTYSGLYRMLNRRAQDAGYESVSPHQFRHTATDDMLSAGMSGEDVMTIQGWKDPTMLRRYAADMATSRALKAARKMGDRY</sequence>
<reference evidence="7" key="1">
    <citation type="submission" date="2015-10" db="EMBL/GenBank/DDBJ databases">
        <authorList>
            <person name="Ju K.-S."/>
            <person name="Doroghazi J.R."/>
            <person name="Metcalf W.W."/>
        </authorList>
    </citation>
    <scope>NUCLEOTIDE SEQUENCE [LARGE SCALE GENOMIC DNA]</scope>
    <source>
        <strain evidence="7">NRRL 3151</strain>
    </source>
</reference>
<name>A0A117MJX6_9ACTN</name>
<accession>A0A117MJX6</accession>
<evidence type="ECO:0000313" key="6">
    <source>
        <dbReference type="EMBL" id="KUL21442.1"/>
    </source>
</evidence>
<keyword evidence="3" id="KW-0233">DNA recombination</keyword>
<dbReference type="GO" id="GO:0003677">
    <property type="term" value="F:DNA binding"/>
    <property type="evidence" value="ECO:0007669"/>
    <property type="project" value="UniProtKB-KW"/>
</dbReference>
<dbReference type="Gene3D" id="1.10.443.10">
    <property type="entry name" value="Intergrase catalytic core"/>
    <property type="match status" value="1"/>
</dbReference>
<organism evidence="6 7">
    <name type="scientific">Streptomyces regalis</name>
    <dbReference type="NCBI Taxonomy" id="68262"/>
    <lineage>
        <taxon>Bacteria</taxon>
        <taxon>Bacillati</taxon>
        <taxon>Actinomycetota</taxon>
        <taxon>Actinomycetes</taxon>
        <taxon>Kitasatosporales</taxon>
        <taxon>Streptomycetaceae</taxon>
        <taxon>Streptomyces</taxon>
    </lineage>
</organism>
<dbReference type="PROSITE" id="PS51898">
    <property type="entry name" value="TYR_RECOMBINASE"/>
    <property type="match status" value="1"/>
</dbReference>
<evidence type="ECO:0000313" key="7">
    <source>
        <dbReference type="Proteomes" id="UP000053923"/>
    </source>
</evidence>
<feature type="domain" description="Tyr recombinase" evidence="5">
    <location>
        <begin position="148"/>
        <end position="339"/>
    </location>
</feature>
<keyword evidence="2" id="KW-0238">DNA-binding</keyword>
<evidence type="ECO:0000256" key="2">
    <source>
        <dbReference type="ARBA" id="ARBA00023125"/>
    </source>
</evidence>
<protein>
    <submittedName>
        <fullName evidence="6">Recombinase XerC</fullName>
    </submittedName>
</protein>
<dbReference type="OrthoDB" id="3183879at2"/>
<dbReference type="EMBL" id="LLZG01000408">
    <property type="protein sequence ID" value="KUL21442.1"/>
    <property type="molecule type" value="Genomic_DNA"/>
</dbReference>
<evidence type="ECO:0000259" key="5">
    <source>
        <dbReference type="PROSITE" id="PS51898"/>
    </source>
</evidence>
<dbReference type="RefSeq" id="WP_062714347.1">
    <property type="nucleotide sequence ID" value="NZ_LLZG01000408.1"/>
</dbReference>
<feature type="compositionally biased region" description="Polar residues" evidence="4">
    <location>
        <begin position="1"/>
        <end position="23"/>
    </location>
</feature>
<dbReference type="AlphaFoldDB" id="A0A117MJX6"/>